<dbReference type="InterPro" id="IPR050238">
    <property type="entry name" value="DNA_Rep/Repair_Clamp_Loader"/>
</dbReference>
<evidence type="ECO:0000313" key="3">
    <source>
        <dbReference type="Proteomes" id="UP000294593"/>
    </source>
</evidence>
<organism evidence="2 3">
    <name type="scientific">Aquabacterium commune</name>
    <dbReference type="NCBI Taxonomy" id="70586"/>
    <lineage>
        <taxon>Bacteria</taxon>
        <taxon>Pseudomonadati</taxon>
        <taxon>Pseudomonadota</taxon>
        <taxon>Betaproteobacteria</taxon>
        <taxon>Burkholderiales</taxon>
        <taxon>Aquabacterium</taxon>
    </lineage>
</organism>
<dbReference type="EMBL" id="SNXW01000003">
    <property type="protein sequence ID" value="TDP84491.1"/>
    <property type="molecule type" value="Genomic_DNA"/>
</dbReference>
<dbReference type="Proteomes" id="UP000294593">
    <property type="component" value="Unassembled WGS sequence"/>
</dbReference>
<dbReference type="GO" id="GO:0006261">
    <property type="term" value="P:DNA-templated DNA replication"/>
    <property type="evidence" value="ECO:0007669"/>
    <property type="project" value="TreeGrafter"/>
</dbReference>
<dbReference type="GO" id="GO:0008408">
    <property type="term" value="F:3'-5' exonuclease activity"/>
    <property type="evidence" value="ECO:0007669"/>
    <property type="project" value="InterPro"/>
</dbReference>
<proteinExistence type="predicted"/>
<evidence type="ECO:0000256" key="1">
    <source>
        <dbReference type="SAM" id="MobiDB-lite"/>
    </source>
</evidence>
<evidence type="ECO:0000313" key="2">
    <source>
        <dbReference type="EMBL" id="TDP84491.1"/>
    </source>
</evidence>
<keyword evidence="3" id="KW-1185">Reference proteome</keyword>
<accession>A0A4R6RDY1</accession>
<dbReference type="PANTHER" id="PTHR11669">
    <property type="entry name" value="REPLICATION FACTOR C / DNA POLYMERASE III GAMMA-TAU SUBUNIT"/>
    <property type="match status" value="1"/>
</dbReference>
<protein>
    <submittedName>
        <fullName evidence="2">DNA polymerase-3 subunit delta</fullName>
    </submittedName>
</protein>
<name>A0A4R6RDY1_9BURK</name>
<dbReference type="InterPro" id="IPR027417">
    <property type="entry name" value="P-loop_NTPase"/>
</dbReference>
<feature type="region of interest" description="Disordered" evidence="1">
    <location>
        <begin position="111"/>
        <end position="146"/>
    </location>
</feature>
<sequence length="380" mass="40903">MKGRMQADEGCASEAAPDTLWPWLHAPLAQALQQLHSHAVLLHGPQGVGQFEFSLALARAWLCEQPVGDDAGSAPVLKPACGQCVSCKLMNAGSHPDFHLVLPEALQGSLGLGGSEGGADDGADGGNDGGSDKSGEKGGKSRKPSQEIKVDAIRAVVQFSQSTASRGRAKVVMVHPVERMNMVAANTLLKTLEEPPGRVRFVLSGSALEQLLPTVRSRCQAWRLSLPDADVAADWLARQLKLSPEDARVLLAAAGGQALNARDRFAQGLDARSWMSLPRELQQGQAGTLSQWPLPWMVESLQKLCHDLARTAVGAQPRYFPADCLPPPPEMSRLQQWSQELSRLARHADHPWNLPLKVETLVLQARAVMRVKAVRGSPQA</sequence>
<dbReference type="NCBIfam" id="TIGR00678">
    <property type="entry name" value="holB"/>
    <property type="match status" value="1"/>
</dbReference>
<dbReference type="Pfam" id="PF13177">
    <property type="entry name" value="DNA_pol3_delta2"/>
    <property type="match status" value="1"/>
</dbReference>
<reference evidence="2 3" key="1">
    <citation type="submission" date="2019-03" db="EMBL/GenBank/DDBJ databases">
        <title>Genomic Encyclopedia of Type Strains, Phase IV (KMG-IV): sequencing the most valuable type-strain genomes for metagenomic binning, comparative biology and taxonomic classification.</title>
        <authorList>
            <person name="Goeker M."/>
        </authorList>
    </citation>
    <scope>NUCLEOTIDE SEQUENCE [LARGE SCALE GENOMIC DNA]</scope>
    <source>
        <strain evidence="2 3">DSM 11901</strain>
    </source>
</reference>
<dbReference type="SUPFAM" id="SSF52540">
    <property type="entry name" value="P-loop containing nucleoside triphosphate hydrolases"/>
    <property type="match status" value="1"/>
</dbReference>
<dbReference type="PANTHER" id="PTHR11669:SF8">
    <property type="entry name" value="DNA POLYMERASE III SUBUNIT DELTA"/>
    <property type="match status" value="1"/>
</dbReference>
<dbReference type="Gene3D" id="3.40.50.300">
    <property type="entry name" value="P-loop containing nucleotide triphosphate hydrolases"/>
    <property type="match status" value="1"/>
</dbReference>
<comment type="caution">
    <text evidence="2">The sequence shown here is derived from an EMBL/GenBank/DDBJ whole genome shotgun (WGS) entry which is preliminary data.</text>
</comment>
<gene>
    <name evidence="2" type="ORF">EV672_10359</name>
</gene>
<dbReference type="GO" id="GO:0003887">
    <property type="term" value="F:DNA-directed DNA polymerase activity"/>
    <property type="evidence" value="ECO:0007669"/>
    <property type="project" value="InterPro"/>
</dbReference>
<feature type="compositionally biased region" description="Basic and acidic residues" evidence="1">
    <location>
        <begin position="130"/>
        <end position="146"/>
    </location>
</feature>
<dbReference type="AlphaFoldDB" id="A0A4R6RDY1"/>
<dbReference type="InterPro" id="IPR004622">
    <property type="entry name" value="DNA_pol_HolB"/>
</dbReference>